<dbReference type="AlphaFoldDB" id="A0AAE3GVE3"/>
<dbReference type="PANTHER" id="PTHR40124:SF1">
    <property type="entry name" value="DISAGGREGATASE RELATED REPEAT PROTEIN"/>
    <property type="match status" value="1"/>
</dbReference>
<proteinExistence type="predicted"/>
<feature type="domain" description="Polysaccharide lyase 14" evidence="2">
    <location>
        <begin position="128"/>
        <end position="323"/>
    </location>
</feature>
<comment type="caution">
    <text evidence="3">The sequence shown here is derived from an EMBL/GenBank/DDBJ whole genome shotgun (WGS) entry which is preliminary data.</text>
</comment>
<evidence type="ECO:0000313" key="4">
    <source>
        <dbReference type="Proteomes" id="UP001204953"/>
    </source>
</evidence>
<evidence type="ECO:0000256" key="1">
    <source>
        <dbReference type="SAM" id="MobiDB-lite"/>
    </source>
</evidence>
<protein>
    <recommendedName>
        <fullName evidence="2">Polysaccharide lyase 14 domain-containing protein</fullName>
    </recommendedName>
</protein>
<evidence type="ECO:0000313" key="3">
    <source>
        <dbReference type="EMBL" id="MCP2729292.1"/>
    </source>
</evidence>
<dbReference type="Pfam" id="PF21294">
    <property type="entry name" value="Polysacc_lyase_14"/>
    <property type="match status" value="1"/>
</dbReference>
<reference evidence="3" key="1">
    <citation type="submission" date="2022-06" db="EMBL/GenBank/DDBJ databases">
        <title>New cyanobacteria of genus Symplocastrum in benthos of Lake Baikal.</title>
        <authorList>
            <person name="Sorokovikova E."/>
            <person name="Tikhonova I."/>
            <person name="Krasnopeev A."/>
            <person name="Evseev P."/>
            <person name="Gladkikh A."/>
            <person name="Belykh O."/>
        </authorList>
    </citation>
    <scope>NUCLEOTIDE SEQUENCE</scope>
    <source>
        <strain evidence="3">BBK-W-15</strain>
    </source>
</reference>
<feature type="region of interest" description="Disordered" evidence="1">
    <location>
        <begin position="49"/>
        <end position="78"/>
    </location>
</feature>
<dbReference type="Proteomes" id="UP001204953">
    <property type="component" value="Unassembled WGS sequence"/>
</dbReference>
<gene>
    <name evidence="3" type="ORF">NJ959_12580</name>
</gene>
<feature type="compositionally biased region" description="Low complexity" evidence="1">
    <location>
        <begin position="49"/>
        <end position="60"/>
    </location>
</feature>
<dbReference type="EMBL" id="JAMZMM010000105">
    <property type="protein sequence ID" value="MCP2729292.1"/>
    <property type="molecule type" value="Genomic_DNA"/>
</dbReference>
<evidence type="ECO:0000259" key="2">
    <source>
        <dbReference type="Pfam" id="PF21294"/>
    </source>
</evidence>
<organism evidence="3 4">
    <name type="scientific">Limnofasciculus baicalensis BBK-W-15</name>
    <dbReference type="NCBI Taxonomy" id="2699891"/>
    <lineage>
        <taxon>Bacteria</taxon>
        <taxon>Bacillati</taxon>
        <taxon>Cyanobacteriota</taxon>
        <taxon>Cyanophyceae</taxon>
        <taxon>Coleofasciculales</taxon>
        <taxon>Coleofasciculaceae</taxon>
        <taxon>Limnofasciculus</taxon>
        <taxon>Limnofasciculus baicalensis</taxon>
    </lineage>
</organism>
<keyword evidence="4" id="KW-1185">Reference proteome</keyword>
<dbReference type="InterPro" id="IPR048958">
    <property type="entry name" value="Polysacc_lyase_14"/>
</dbReference>
<name>A0AAE3GVE3_9CYAN</name>
<sequence>MLIPIAISHEQLQIMKPKAIKLLKTASPIIVGTALLLLTMNCSGKFPTTTATVSSSTTDTKSIDKKNDNSSEESPPQISQITNSTYQLIWSGGFQKSDWQTYWGVQSKGAWGLQENTAVISDPTGKFAKVLRVKYPKGSASPNAVRKEGAPLGGAQFYAKLGMTPQDALLLSYSVRFSDNFEFVKGGKLPGLYGGTAVSGGNIPDGIDGFSTRFMWRKNGDGEVYAYLPTSTEYGTSIGRGNWRFQPGVWYKIEQEVTLNQPGKADGRVRVWLDNRLVLEQGGLTFRTVNTLKIEGIFFSTFFGGEDTTWAPSKDVSADFADFKVSKPSGVALTPSPSPLPLVSSKIN</sequence>
<dbReference type="Gene3D" id="2.60.120.200">
    <property type="match status" value="1"/>
</dbReference>
<dbReference type="PANTHER" id="PTHR40124">
    <property type="match status" value="1"/>
</dbReference>
<accession>A0AAE3GVE3</accession>